<evidence type="ECO:0000313" key="2">
    <source>
        <dbReference type="Proteomes" id="UP000887116"/>
    </source>
</evidence>
<organism evidence="1 2">
    <name type="scientific">Trichonephila clavata</name>
    <name type="common">Joro spider</name>
    <name type="synonym">Nephila clavata</name>
    <dbReference type="NCBI Taxonomy" id="2740835"/>
    <lineage>
        <taxon>Eukaryota</taxon>
        <taxon>Metazoa</taxon>
        <taxon>Ecdysozoa</taxon>
        <taxon>Arthropoda</taxon>
        <taxon>Chelicerata</taxon>
        <taxon>Arachnida</taxon>
        <taxon>Araneae</taxon>
        <taxon>Araneomorphae</taxon>
        <taxon>Entelegynae</taxon>
        <taxon>Araneoidea</taxon>
        <taxon>Nephilidae</taxon>
        <taxon>Trichonephila</taxon>
    </lineage>
</organism>
<dbReference type="Proteomes" id="UP000887116">
    <property type="component" value="Unassembled WGS sequence"/>
</dbReference>
<feature type="non-terminal residue" evidence="1">
    <location>
        <position position="1"/>
    </location>
</feature>
<gene>
    <name evidence="1" type="ORF">TNCT_682431</name>
</gene>
<sequence>HPFHLSQLERGSERHVPVLDRSRSLAVAGLHHPSGCQPLLSAGSYHHCACYTIIVYTIWTKSRLMSYPKLSKSSIADSKKSKI</sequence>
<name>A0A8X6LU37_TRICU</name>
<evidence type="ECO:0000313" key="1">
    <source>
        <dbReference type="EMBL" id="GFR20019.1"/>
    </source>
</evidence>
<proteinExistence type="predicted"/>
<protein>
    <submittedName>
        <fullName evidence="1">Uncharacterized protein</fullName>
    </submittedName>
</protein>
<accession>A0A8X6LU37</accession>
<reference evidence="1" key="1">
    <citation type="submission" date="2020-07" db="EMBL/GenBank/DDBJ databases">
        <title>Multicomponent nature underlies the extraordinary mechanical properties of spider dragline silk.</title>
        <authorList>
            <person name="Kono N."/>
            <person name="Nakamura H."/>
            <person name="Mori M."/>
            <person name="Yoshida Y."/>
            <person name="Ohtoshi R."/>
            <person name="Malay A.D."/>
            <person name="Moran D.A.P."/>
            <person name="Tomita M."/>
            <person name="Numata K."/>
            <person name="Arakawa K."/>
        </authorList>
    </citation>
    <scope>NUCLEOTIDE SEQUENCE</scope>
</reference>
<dbReference type="AlphaFoldDB" id="A0A8X6LU37"/>
<dbReference type="OrthoDB" id="10414334at2759"/>
<dbReference type="EMBL" id="BMAO01027844">
    <property type="protein sequence ID" value="GFR20019.1"/>
    <property type="molecule type" value="Genomic_DNA"/>
</dbReference>
<comment type="caution">
    <text evidence="1">The sequence shown here is derived from an EMBL/GenBank/DDBJ whole genome shotgun (WGS) entry which is preliminary data.</text>
</comment>
<keyword evidence="2" id="KW-1185">Reference proteome</keyword>